<feature type="domain" description="Aspartate/glutamate/uridylate kinase" evidence="5">
    <location>
        <begin position="112"/>
        <end position="334"/>
    </location>
</feature>
<dbReference type="AlphaFoldDB" id="A0A0W8CIM7"/>
<dbReference type="EMBL" id="LNFO01003034">
    <property type="protein sequence ID" value="KUF83973.1"/>
    <property type="molecule type" value="Genomic_DNA"/>
</dbReference>
<keyword evidence="4" id="KW-0067">ATP-binding</keyword>
<evidence type="ECO:0000256" key="4">
    <source>
        <dbReference type="ARBA" id="ARBA00022840"/>
    </source>
</evidence>
<dbReference type="Pfam" id="PF00696">
    <property type="entry name" value="AA_kinase"/>
    <property type="match status" value="1"/>
</dbReference>
<comment type="caution">
    <text evidence="6">The sequence shown here is derived from an EMBL/GenBank/DDBJ whole genome shotgun (WGS) entry which is preliminary data.</text>
</comment>
<evidence type="ECO:0000259" key="5">
    <source>
        <dbReference type="Pfam" id="PF00696"/>
    </source>
</evidence>
<dbReference type="Pfam" id="PF13233">
    <property type="entry name" value="Complex1_LYR_2"/>
    <property type="match status" value="1"/>
</dbReference>
<keyword evidence="1" id="KW-0808">Transferase</keyword>
<dbReference type="InterPro" id="IPR036393">
    <property type="entry name" value="AceGlu_kinase-like_sf"/>
</dbReference>
<name>A0A0W8CIM7_PHYNI</name>
<dbReference type="PRINTS" id="PR00474">
    <property type="entry name" value="GLU5KINASE"/>
</dbReference>
<dbReference type="PANTHER" id="PTHR11063:SF8">
    <property type="entry name" value="DELTA-1-PYRROLINE-5-CARBOXYLATE SYNTHASE"/>
    <property type="match status" value="1"/>
</dbReference>
<dbReference type="GO" id="GO:0004350">
    <property type="term" value="F:glutamate-5-semialdehyde dehydrogenase activity"/>
    <property type="evidence" value="ECO:0007669"/>
    <property type="project" value="TreeGrafter"/>
</dbReference>
<dbReference type="GO" id="GO:0005524">
    <property type="term" value="F:ATP binding"/>
    <property type="evidence" value="ECO:0007669"/>
    <property type="project" value="UniProtKB-KW"/>
</dbReference>
<dbReference type="InterPro" id="IPR001048">
    <property type="entry name" value="Asp/Glu/Uridylate_kinase"/>
</dbReference>
<sequence length="390" mass="43217">MADRAKVLALYKRILTLHRQKLEPHMRVLGDQYVRDEFKRHKSAASKFVPPFMQEWEQYAAVMSDKKDRFGQELSAEDKKLLDGEQKVKLRSLQDAAKKIVHSPEGLLAMGQIGNIVEQIAALHMRGHNIILVSSGSVPIGRMVLHRQYLLSGSMQSHLGGQVGDNVQFDEKACAAAGQSGLQSLYEMLFAQYHLACSQVLASDADFREPQVRANLQRAMRALLDVGIIPVINENDVITLRTTPLIVENKIAWDNDSLAALFAQEMMVDLMVLITDVDGIFTGTKDNRKLISRFQRGDKQMIASESRVGAIGQKDKLHSCIRAVDSGAVRAAVVAKAEQGVLLRILNGERVGTLFVSDGEPIGDAKVEEQHIDPMYSGIAPQARNRISKL</sequence>
<keyword evidence="3" id="KW-0418">Kinase</keyword>
<dbReference type="SUPFAM" id="SSF53633">
    <property type="entry name" value="Carbamate kinase-like"/>
    <property type="match status" value="1"/>
</dbReference>
<accession>A0A0W8CIM7</accession>
<evidence type="ECO:0000256" key="3">
    <source>
        <dbReference type="ARBA" id="ARBA00022777"/>
    </source>
</evidence>
<organism evidence="6 7">
    <name type="scientific">Phytophthora nicotianae</name>
    <name type="common">Potato buckeye rot agent</name>
    <name type="synonym">Phytophthora parasitica</name>
    <dbReference type="NCBI Taxonomy" id="4792"/>
    <lineage>
        <taxon>Eukaryota</taxon>
        <taxon>Sar</taxon>
        <taxon>Stramenopiles</taxon>
        <taxon>Oomycota</taxon>
        <taxon>Peronosporomycetes</taxon>
        <taxon>Peronosporales</taxon>
        <taxon>Peronosporaceae</taxon>
        <taxon>Phytophthora</taxon>
    </lineage>
</organism>
<reference evidence="6 7" key="1">
    <citation type="submission" date="2015-11" db="EMBL/GenBank/DDBJ databases">
        <title>Genomes and virulence difference between two physiological races of Phytophthora nicotianae.</title>
        <authorList>
            <person name="Liu H."/>
            <person name="Ma X."/>
            <person name="Yu H."/>
            <person name="Fang D."/>
            <person name="Li Y."/>
            <person name="Wang X."/>
            <person name="Wang W."/>
            <person name="Dong Y."/>
            <person name="Xiao B."/>
        </authorList>
    </citation>
    <scope>NUCLEOTIDE SEQUENCE [LARGE SCALE GENOMIC DNA]</scope>
    <source>
        <strain evidence="7">race 0</strain>
    </source>
</reference>
<evidence type="ECO:0000313" key="6">
    <source>
        <dbReference type="EMBL" id="KUF83973.1"/>
    </source>
</evidence>
<evidence type="ECO:0000313" key="7">
    <source>
        <dbReference type="Proteomes" id="UP000052943"/>
    </source>
</evidence>
<dbReference type="Gene3D" id="3.40.1160.10">
    <property type="entry name" value="Acetylglutamate kinase-like"/>
    <property type="match status" value="1"/>
</dbReference>
<keyword evidence="2" id="KW-0547">Nucleotide-binding</keyword>
<dbReference type="InterPro" id="IPR001057">
    <property type="entry name" value="Glu/AcGlu_kinase"/>
</dbReference>
<gene>
    <name evidence="6" type="ORF">AM587_10002938</name>
</gene>
<dbReference type="OrthoDB" id="1934954at2759"/>
<dbReference type="FunFam" id="3.40.1160.10:FF:000042">
    <property type="entry name" value="Delta-1-pyrroline-5-carboxylate synthase"/>
    <property type="match status" value="1"/>
</dbReference>
<evidence type="ECO:0000256" key="1">
    <source>
        <dbReference type="ARBA" id="ARBA00022679"/>
    </source>
</evidence>
<dbReference type="CDD" id="cd20270">
    <property type="entry name" value="Complex1_LYR_SDHAF3_LYRM10"/>
    <property type="match status" value="1"/>
</dbReference>
<evidence type="ECO:0000256" key="2">
    <source>
        <dbReference type="ARBA" id="ARBA00022741"/>
    </source>
</evidence>
<dbReference type="STRING" id="4790.A0A0W8CIM7"/>
<proteinExistence type="predicted"/>
<dbReference type="GO" id="GO:0016301">
    <property type="term" value="F:kinase activity"/>
    <property type="evidence" value="ECO:0007669"/>
    <property type="project" value="UniProtKB-KW"/>
</dbReference>
<dbReference type="Proteomes" id="UP000052943">
    <property type="component" value="Unassembled WGS sequence"/>
</dbReference>
<dbReference type="PANTHER" id="PTHR11063">
    <property type="entry name" value="GLUTAMATE SEMIALDEHYDE DEHYDROGENASE"/>
    <property type="match status" value="1"/>
</dbReference>
<protein>
    <submittedName>
        <fullName evidence="6">Delta-1-pyrroline-5-carboxylate synthase</fullName>
    </submittedName>
</protein>